<sequence>MTIDQYPADVANLLQHAVFPPLGPGQPVKEVFEQLNALSVKSLSERPLQDREMAEACLSGLWLRFNYLDRSHTISQDLHDATGSYWHGIMHRREPDYSNAKYWFRRTGNHPAMVPLAEKVNQMVANESLDSDTSFLANDRWDPDPMVDACEAAARGKCAKPELLQKAAQFEWETLFEYCYSRAF</sequence>
<accession>A0A2S8GPL1</accession>
<dbReference type="AlphaFoldDB" id="A0A2S8GPL1"/>
<name>A0A2S8GPL1_9BACT</name>
<protein>
    <submittedName>
        <fullName evidence="1">Uncharacterized protein</fullName>
    </submittedName>
</protein>
<reference evidence="1 2" key="1">
    <citation type="submission" date="2018-02" db="EMBL/GenBank/DDBJ databases">
        <title>Comparative genomes isolates from brazilian mangrove.</title>
        <authorList>
            <person name="Araujo J.E."/>
            <person name="Taketani R.G."/>
            <person name="Silva M.C.P."/>
            <person name="Loureco M.V."/>
            <person name="Andreote F.D."/>
        </authorList>
    </citation>
    <scope>NUCLEOTIDE SEQUENCE [LARGE SCALE GENOMIC DNA]</scope>
    <source>
        <strain evidence="1 2">Nap-Phe MGV</strain>
    </source>
</reference>
<proteinExistence type="predicted"/>
<organism evidence="1 2">
    <name type="scientific">Blastopirellula marina</name>
    <dbReference type="NCBI Taxonomy" id="124"/>
    <lineage>
        <taxon>Bacteria</taxon>
        <taxon>Pseudomonadati</taxon>
        <taxon>Planctomycetota</taxon>
        <taxon>Planctomycetia</taxon>
        <taxon>Pirellulales</taxon>
        <taxon>Pirellulaceae</taxon>
        <taxon>Blastopirellula</taxon>
    </lineage>
</organism>
<evidence type="ECO:0000313" key="2">
    <source>
        <dbReference type="Proteomes" id="UP000237819"/>
    </source>
</evidence>
<dbReference type="OrthoDB" id="370799at2"/>
<evidence type="ECO:0000313" key="1">
    <source>
        <dbReference type="EMBL" id="PQO46378.1"/>
    </source>
</evidence>
<comment type="caution">
    <text evidence="1">The sequence shown here is derived from an EMBL/GenBank/DDBJ whole genome shotgun (WGS) entry which is preliminary data.</text>
</comment>
<dbReference type="EMBL" id="PUHZ01000010">
    <property type="protein sequence ID" value="PQO46378.1"/>
    <property type="molecule type" value="Genomic_DNA"/>
</dbReference>
<dbReference type="Proteomes" id="UP000237819">
    <property type="component" value="Unassembled WGS sequence"/>
</dbReference>
<gene>
    <name evidence="1" type="ORF">C5Y93_10375</name>
</gene>
<dbReference type="RefSeq" id="WP_105335349.1">
    <property type="nucleotide sequence ID" value="NZ_PUHZ01000010.1"/>
</dbReference>